<dbReference type="GO" id="GO:0004066">
    <property type="term" value="F:asparagine synthase (glutamine-hydrolyzing) activity"/>
    <property type="evidence" value="ECO:0007669"/>
    <property type="project" value="InterPro"/>
</dbReference>
<dbReference type="SUPFAM" id="SSF52402">
    <property type="entry name" value="Adenine nucleotide alpha hydrolases-like"/>
    <property type="match status" value="1"/>
</dbReference>
<dbReference type="InterPro" id="IPR053710">
    <property type="entry name" value="Arylamine_NAT_domain_sf"/>
</dbReference>
<reference evidence="6 7" key="1">
    <citation type="journal article" date="2012" name="Genome Biol.">
        <title>Genome and low-iron response of an oceanic diatom adapted to chronic iron limitation.</title>
        <authorList>
            <person name="Lommer M."/>
            <person name="Specht M."/>
            <person name="Roy A.S."/>
            <person name="Kraemer L."/>
            <person name="Andreson R."/>
            <person name="Gutowska M.A."/>
            <person name="Wolf J."/>
            <person name="Bergner S.V."/>
            <person name="Schilhabel M.B."/>
            <person name="Klostermeier U.C."/>
            <person name="Beiko R.G."/>
            <person name="Rosenstiel P."/>
            <person name="Hippler M."/>
            <person name="Laroche J."/>
        </authorList>
    </citation>
    <scope>NUCLEOTIDE SEQUENCE [LARGE SCALE GENOMIC DNA]</scope>
    <source>
        <strain evidence="6 7">CCMP1005</strain>
    </source>
</reference>
<sequence length="871" mass="96620">MCGIAAVLSPIDDNANGIARLALKRLQHRGPDGFNHLTLGGSPRVYLGHTRLSIVGGETAVQPLCWEIDNNKRWYLAHNGQLYNHKALKASLIKSKKVAEEDFKTDGDSEVLLAALATSGLEWTLARCRGMFAFVLVECNVISSSCEQVETVVLCRDTFGIKPLCYTSFGNMLIISSEVQVMPTGSECPQDVLPSTYLVVSTNEKGSSWSFEEHNYDARPSLASTVSKCALSEEYLTRSRELLIDSVKARLPAKDGAKYAILLSGGVDSSLICRIVADEVYPDSVHAFTVTCSDSKGDDSAYASLVAKECENIEHHIISFTTQEALDILPKVVKCLESSDGAMVRAAVPLYLLSRHISRLGIKVLLCGEGADELFGGYRLYESYQPGDTTDFKIELNRRLKNIDTSELQRVDRCTAAHGLEARVPFLDIHFAQVALELDPKHKLSHPSLGRISKYALRNAFDEERFVSLVTTRQLLPNSVLYREKEQFGDGVGRDWVHRVQKYALARIGDETLSHEQAELNHYKSYLQDDLLCLGLQEIRSNRRRASWRKNVAQGSDKTGRAQPRLWFPVSEDKLLTQMNLTKDEVNRFVVDVLGWSHAKMDSFRPSLQGLNSLITSMLERVPFHNLTLLTRERRPPTPQEMKMDMMTGIGGPCAVVNSFFSIVLDLIGFGPSVYLLSCDINGRVGCHVAILVQIKGLRFFVDVANAKPYAQAIHLADSSVKDALGGSFKYNLRYATCGQMELHHNRDETAAITFDPTRTATLSSFQTMIARSRTESDYGPFLTGLRYCIFPGHAARISAVRDACIIEGSSILKKRRGSSRADIVAAVKKSSAHISGFERLVVDALRVLDRQHPDWFETSSSILAGRGVAL</sequence>
<evidence type="ECO:0000259" key="5">
    <source>
        <dbReference type="PROSITE" id="PS51278"/>
    </source>
</evidence>
<dbReference type="CDD" id="cd01991">
    <property type="entry name" value="Asn_synthase_B_C"/>
    <property type="match status" value="1"/>
</dbReference>
<dbReference type="Proteomes" id="UP000266841">
    <property type="component" value="Unassembled WGS sequence"/>
</dbReference>
<dbReference type="GO" id="GO:0005524">
    <property type="term" value="F:ATP binding"/>
    <property type="evidence" value="ECO:0007669"/>
    <property type="project" value="UniProtKB-KW"/>
</dbReference>
<accession>K0S9D4</accession>
<keyword evidence="2" id="KW-0436">Ligase</keyword>
<keyword evidence="3" id="KW-0547">Nucleotide-binding</keyword>
<keyword evidence="7" id="KW-1185">Reference proteome</keyword>
<dbReference type="Gene3D" id="3.60.20.10">
    <property type="entry name" value="Glutamine Phosphoribosylpyrophosphate, subunit 1, domain 1"/>
    <property type="match status" value="1"/>
</dbReference>
<evidence type="ECO:0000256" key="4">
    <source>
        <dbReference type="ARBA" id="ARBA00022840"/>
    </source>
</evidence>
<dbReference type="InterPro" id="IPR014729">
    <property type="entry name" value="Rossmann-like_a/b/a_fold"/>
</dbReference>
<dbReference type="PROSITE" id="PS51278">
    <property type="entry name" value="GATASE_TYPE_2"/>
    <property type="match status" value="1"/>
</dbReference>
<dbReference type="Pfam" id="PF00733">
    <property type="entry name" value="Asn_synthase"/>
    <property type="match status" value="2"/>
</dbReference>
<dbReference type="SUPFAM" id="SSF54001">
    <property type="entry name" value="Cysteine proteinases"/>
    <property type="match status" value="1"/>
</dbReference>
<comment type="caution">
    <text evidence="6">The sequence shown here is derived from an EMBL/GenBank/DDBJ whole genome shotgun (WGS) entry which is preliminary data.</text>
</comment>
<organism evidence="6 7">
    <name type="scientific">Thalassiosira oceanica</name>
    <name type="common">Marine diatom</name>
    <dbReference type="NCBI Taxonomy" id="159749"/>
    <lineage>
        <taxon>Eukaryota</taxon>
        <taxon>Sar</taxon>
        <taxon>Stramenopiles</taxon>
        <taxon>Ochrophyta</taxon>
        <taxon>Bacillariophyta</taxon>
        <taxon>Coscinodiscophyceae</taxon>
        <taxon>Thalassiosirophycidae</taxon>
        <taxon>Thalassiosirales</taxon>
        <taxon>Thalassiosiraceae</taxon>
        <taxon>Thalassiosira</taxon>
    </lineage>
</organism>
<dbReference type="InterPro" id="IPR017932">
    <property type="entry name" value="GATase_2_dom"/>
</dbReference>
<dbReference type="PANTHER" id="PTHR11772:SF2">
    <property type="entry name" value="ASPARAGINE SYNTHETASE [GLUTAMINE-HYDROLYZING]"/>
    <property type="match status" value="1"/>
</dbReference>
<feature type="domain" description="Glutamine amidotransferase type-2" evidence="5">
    <location>
        <begin position="2"/>
        <end position="203"/>
    </location>
</feature>
<proteinExistence type="inferred from homology"/>
<dbReference type="OrthoDB" id="409189at2759"/>
<name>K0S9D4_THAOC</name>
<dbReference type="AlphaFoldDB" id="K0S9D4"/>
<dbReference type="InterPro" id="IPR038765">
    <property type="entry name" value="Papain-like_cys_pep_sf"/>
</dbReference>
<evidence type="ECO:0000256" key="2">
    <source>
        <dbReference type="ARBA" id="ARBA00022598"/>
    </source>
</evidence>
<dbReference type="Pfam" id="PF00797">
    <property type="entry name" value="Acetyltransf_2"/>
    <property type="match status" value="1"/>
</dbReference>
<dbReference type="InterPro" id="IPR050795">
    <property type="entry name" value="Asn_Synthetase"/>
</dbReference>
<dbReference type="Pfam" id="PF13522">
    <property type="entry name" value="GATase_6"/>
    <property type="match status" value="1"/>
</dbReference>
<dbReference type="InterPro" id="IPR029055">
    <property type="entry name" value="Ntn_hydrolases_N"/>
</dbReference>
<keyword evidence="4" id="KW-0067">ATP-binding</keyword>
<dbReference type="PANTHER" id="PTHR11772">
    <property type="entry name" value="ASPARAGINE SYNTHETASE"/>
    <property type="match status" value="1"/>
</dbReference>
<dbReference type="GO" id="GO:0016407">
    <property type="term" value="F:acetyltransferase activity"/>
    <property type="evidence" value="ECO:0007669"/>
    <property type="project" value="InterPro"/>
</dbReference>
<dbReference type="Gene3D" id="3.30.2140.20">
    <property type="match status" value="1"/>
</dbReference>
<evidence type="ECO:0000313" key="7">
    <source>
        <dbReference type="Proteomes" id="UP000266841"/>
    </source>
</evidence>
<dbReference type="GO" id="GO:0006529">
    <property type="term" value="P:asparagine biosynthetic process"/>
    <property type="evidence" value="ECO:0007669"/>
    <property type="project" value="InterPro"/>
</dbReference>
<dbReference type="SUPFAM" id="SSF56235">
    <property type="entry name" value="N-terminal nucleophile aminohydrolases (Ntn hydrolases)"/>
    <property type="match status" value="1"/>
</dbReference>
<dbReference type="eggNOG" id="KOG0571">
    <property type="taxonomic scope" value="Eukaryota"/>
</dbReference>
<dbReference type="InterPro" id="IPR001447">
    <property type="entry name" value="Arylamine_N-AcTrfase"/>
</dbReference>
<evidence type="ECO:0000256" key="3">
    <source>
        <dbReference type="ARBA" id="ARBA00022741"/>
    </source>
</evidence>
<dbReference type="Gene3D" id="3.40.50.620">
    <property type="entry name" value="HUPs"/>
    <property type="match status" value="1"/>
</dbReference>
<dbReference type="EMBL" id="AGNL01018670">
    <property type="protein sequence ID" value="EJK62713.1"/>
    <property type="molecule type" value="Genomic_DNA"/>
</dbReference>
<evidence type="ECO:0000313" key="6">
    <source>
        <dbReference type="EMBL" id="EJK62713.1"/>
    </source>
</evidence>
<gene>
    <name evidence="6" type="ORF">THAOC_16662</name>
</gene>
<comment type="similarity">
    <text evidence="1">Belongs to the arylamine N-acetyltransferase family.</text>
</comment>
<evidence type="ECO:0000256" key="1">
    <source>
        <dbReference type="ARBA" id="ARBA00006547"/>
    </source>
</evidence>
<dbReference type="GO" id="GO:0005829">
    <property type="term" value="C:cytosol"/>
    <property type="evidence" value="ECO:0007669"/>
    <property type="project" value="TreeGrafter"/>
</dbReference>
<protein>
    <recommendedName>
        <fullName evidence="5">Glutamine amidotransferase type-2 domain-containing protein</fullName>
    </recommendedName>
</protein>
<dbReference type="InterPro" id="IPR001962">
    <property type="entry name" value="Asn_synthase"/>
</dbReference>